<dbReference type="EMBL" id="JACGWN010000007">
    <property type="protein sequence ID" value="KAL0443963.1"/>
    <property type="molecule type" value="Genomic_DNA"/>
</dbReference>
<sequence>MGVESQGRSGGLLMLWCKDVEVWIQSYSSHHIDASVKGILTKIVGKLRGYTGIQKLANQYEKIGMASRAQWQIDEFRRCLEECGLHDMGFIGFPFIWCNGREVPNTIRERLDRACCCPRWSQIFSNAQVQHVGQSCFDHAAIWVDLDLPIMLEGREGVFGLRQFGQKLAVVRK</sequence>
<evidence type="ECO:0000313" key="1">
    <source>
        <dbReference type="EMBL" id="KAL0443963.1"/>
    </source>
</evidence>
<comment type="caution">
    <text evidence="1">The sequence shown here is derived from an EMBL/GenBank/DDBJ whole genome shotgun (WGS) entry which is preliminary data.</text>
</comment>
<reference evidence="1" key="1">
    <citation type="submission" date="2020-06" db="EMBL/GenBank/DDBJ databases">
        <authorList>
            <person name="Li T."/>
            <person name="Hu X."/>
            <person name="Zhang T."/>
            <person name="Song X."/>
            <person name="Zhang H."/>
            <person name="Dai N."/>
            <person name="Sheng W."/>
            <person name="Hou X."/>
            <person name="Wei L."/>
        </authorList>
    </citation>
    <scope>NUCLEOTIDE SEQUENCE</scope>
    <source>
        <strain evidence="1">KEN1</strain>
        <tissue evidence="1">Leaf</tissue>
    </source>
</reference>
<name>A0AAW2WR30_9LAMI</name>
<organism evidence="1">
    <name type="scientific">Sesamum latifolium</name>
    <dbReference type="NCBI Taxonomy" id="2727402"/>
    <lineage>
        <taxon>Eukaryota</taxon>
        <taxon>Viridiplantae</taxon>
        <taxon>Streptophyta</taxon>
        <taxon>Embryophyta</taxon>
        <taxon>Tracheophyta</taxon>
        <taxon>Spermatophyta</taxon>
        <taxon>Magnoliopsida</taxon>
        <taxon>eudicotyledons</taxon>
        <taxon>Gunneridae</taxon>
        <taxon>Pentapetalae</taxon>
        <taxon>asterids</taxon>
        <taxon>lamiids</taxon>
        <taxon>Lamiales</taxon>
        <taxon>Pedaliaceae</taxon>
        <taxon>Sesamum</taxon>
    </lineage>
</organism>
<reference evidence="1" key="2">
    <citation type="journal article" date="2024" name="Plant">
        <title>Genomic evolution and insights into agronomic trait innovations of Sesamum species.</title>
        <authorList>
            <person name="Miao H."/>
            <person name="Wang L."/>
            <person name="Qu L."/>
            <person name="Liu H."/>
            <person name="Sun Y."/>
            <person name="Le M."/>
            <person name="Wang Q."/>
            <person name="Wei S."/>
            <person name="Zheng Y."/>
            <person name="Lin W."/>
            <person name="Duan Y."/>
            <person name="Cao H."/>
            <person name="Xiong S."/>
            <person name="Wang X."/>
            <person name="Wei L."/>
            <person name="Li C."/>
            <person name="Ma Q."/>
            <person name="Ju M."/>
            <person name="Zhao R."/>
            <person name="Li G."/>
            <person name="Mu C."/>
            <person name="Tian Q."/>
            <person name="Mei H."/>
            <person name="Zhang T."/>
            <person name="Gao T."/>
            <person name="Zhang H."/>
        </authorList>
    </citation>
    <scope>NUCLEOTIDE SEQUENCE</scope>
    <source>
        <strain evidence="1">KEN1</strain>
    </source>
</reference>
<accession>A0AAW2WR30</accession>
<dbReference type="PANTHER" id="PTHR33710:SF77">
    <property type="entry name" value="DNASE I-LIKE SUPERFAMILY PROTEIN"/>
    <property type="match status" value="1"/>
</dbReference>
<dbReference type="AlphaFoldDB" id="A0AAW2WR30"/>
<protein>
    <submittedName>
        <fullName evidence="1">Uncharacterized protein</fullName>
    </submittedName>
</protein>
<dbReference type="PANTHER" id="PTHR33710">
    <property type="entry name" value="BNAC02G09200D PROTEIN"/>
    <property type="match status" value="1"/>
</dbReference>
<gene>
    <name evidence="1" type="ORF">Slati_2119000</name>
</gene>
<dbReference type="InterPro" id="IPR036691">
    <property type="entry name" value="Endo/exonu/phosph_ase_sf"/>
</dbReference>
<dbReference type="SUPFAM" id="SSF56219">
    <property type="entry name" value="DNase I-like"/>
    <property type="match status" value="1"/>
</dbReference>
<proteinExistence type="predicted"/>
<dbReference type="Gene3D" id="3.60.10.10">
    <property type="entry name" value="Endonuclease/exonuclease/phosphatase"/>
    <property type="match status" value="1"/>
</dbReference>